<dbReference type="Gene3D" id="3.20.20.80">
    <property type="entry name" value="Glycosidases"/>
    <property type="match status" value="1"/>
</dbReference>
<evidence type="ECO:0000256" key="1">
    <source>
        <dbReference type="SAM" id="SignalP"/>
    </source>
</evidence>
<dbReference type="Pfam" id="PF03644">
    <property type="entry name" value="Glyco_hydro_85"/>
    <property type="match status" value="1"/>
</dbReference>
<evidence type="ECO:0000313" key="4">
    <source>
        <dbReference type="EMBL" id="MCS0606138.1"/>
    </source>
</evidence>
<keyword evidence="5" id="KW-1185">Reference proteome</keyword>
<dbReference type="CDD" id="cd06547">
    <property type="entry name" value="GH85_ENGase"/>
    <property type="match status" value="1"/>
</dbReference>
<dbReference type="InterPro" id="IPR013783">
    <property type="entry name" value="Ig-like_fold"/>
</dbReference>
<dbReference type="Gene3D" id="2.60.40.10">
    <property type="entry name" value="Immunoglobulins"/>
    <property type="match status" value="1"/>
</dbReference>
<dbReference type="SUPFAM" id="SSF49265">
    <property type="entry name" value="Fibronectin type III"/>
    <property type="match status" value="1"/>
</dbReference>
<dbReference type="PANTHER" id="PTHR13246">
    <property type="entry name" value="ENDO BETA N-ACETYLGLUCOSAMINIDASE"/>
    <property type="match status" value="1"/>
</dbReference>
<protein>
    <submittedName>
        <fullName evidence="4">Endo-beta-N-acetylglucosaminidase</fullName>
    </submittedName>
</protein>
<keyword evidence="1" id="KW-0732">Signal</keyword>
<feature type="domain" description="Endo-beta-N-acetylglucosaminidase D-like D2" evidence="3">
    <location>
        <begin position="609"/>
        <end position="690"/>
    </location>
</feature>
<evidence type="ECO:0000313" key="5">
    <source>
        <dbReference type="Proteomes" id="UP001205612"/>
    </source>
</evidence>
<dbReference type="InterPro" id="IPR054110">
    <property type="entry name" value="EndoD-like_D2"/>
</dbReference>
<dbReference type="PROSITE" id="PS51318">
    <property type="entry name" value="TAT"/>
    <property type="match status" value="1"/>
</dbReference>
<dbReference type="EMBL" id="JANUGP010000045">
    <property type="protein sequence ID" value="MCS0606138.1"/>
    <property type="molecule type" value="Genomic_DNA"/>
</dbReference>
<dbReference type="InterPro" id="IPR006311">
    <property type="entry name" value="TAT_signal"/>
</dbReference>
<organism evidence="4 5">
    <name type="scientific">Streptomyces pyxinicus</name>
    <dbReference type="NCBI Taxonomy" id="2970331"/>
    <lineage>
        <taxon>Bacteria</taxon>
        <taxon>Bacillati</taxon>
        <taxon>Actinomycetota</taxon>
        <taxon>Actinomycetes</taxon>
        <taxon>Kitasatosporales</taxon>
        <taxon>Streptomycetaceae</taxon>
        <taxon>Streptomyces</taxon>
    </lineage>
</organism>
<comment type="caution">
    <text evidence="4">The sequence shown here is derived from an EMBL/GenBank/DDBJ whole genome shotgun (WGS) entry which is preliminary data.</text>
</comment>
<gene>
    <name evidence="4" type="ORF">NX794_33740</name>
</gene>
<accession>A0ABT2BDY8</accession>
<dbReference type="Gene3D" id="2.60.120.260">
    <property type="entry name" value="Galactose-binding domain-like"/>
    <property type="match status" value="1"/>
</dbReference>
<sequence>MKPTRRTVLLAAGAAALTPALPAAAATPRAGAATPPYAAYWYPDSLPAGSPGPGITWRSLKAWRAADDPDLAFNAASVPLAPRFTPTPANTTARSGQARVQALVSFGPTSANPSQGSATADSYALTHWAYVDELVFWGGSSGEGLILAPNAPVVDAAHRHGVPVLGNIFLPPTAYGGQLQWTRDLVRKDASGHYPLAAQLVAVAAAYGFDGWFVNAETGGGNTALGTAMLGFVQELKSLAAARGQRVTWYDAMTVNGTVSWQGALNSQNQAFFQAADDMFVDFRWSASTLAASGTKADQLGRGRYQLWAGVDVESNGSDSSVNWDAIVPSGKPHIASIGLYRPEWTRNHLPADQRAPADFHAADDRFWTGRSLDPSRPDAGDPWRAPAVSVADRSTVSALPFASVFNTGHGLRWYEEGAVVSDVPWNHLGVQDRLPSRRWVVRTAGERPTVAFDFADAWRGGSSVLVDGALGQPVVLDLYATRLPIGVNSVAELTFRTDAGAVNAELAVATAEPAGAGAAPPYTYLPVNPVPGGVGGKRGAPGVRVQSVNGWQTATIPLTGLSGTGPHTLRALGVRLTAVGGGPVRWRLGGLAVHDAVTTPAAPTGARVTAASGGDLRLAWTAAPGPVRHYTVHRRLPDGTRRFLGATGQRAWFLTGQHAEQGETAARFEVRAVGELYNASTAATITHPW</sequence>
<dbReference type="RefSeq" id="WP_258783495.1">
    <property type="nucleotide sequence ID" value="NZ_JANUGP010000045.1"/>
</dbReference>
<dbReference type="InterPro" id="IPR036116">
    <property type="entry name" value="FN3_sf"/>
</dbReference>
<feature type="signal peptide" evidence="1">
    <location>
        <begin position="1"/>
        <end position="25"/>
    </location>
</feature>
<dbReference type="InterPro" id="IPR005201">
    <property type="entry name" value="TIM_ENGase"/>
</dbReference>
<feature type="domain" description="Cytosolic endo-beta-N-acetylglucosaminidase TIM barrel" evidence="2">
    <location>
        <begin position="114"/>
        <end position="414"/>
    </location>
</feature>
<dbReference type="PANTHER" id="PTHR13246:SF1">
    <property type="entry name" value="CYTOSOLIC ENDO-BETA-N-ACETYLGLUCOSAMINIDASE"/>
    <property type="match status" value="1"/>
</dbReference>
<evidence type="ECO:0000259" key="3">
    <source>
        <dbReference type="Pfam" id="PF21910"/>
    </source>
</evidence>
<evidence type="ECO:0000259" key="2">
    <source>
        <dbReference type="Pfam" id="PF03644"/>
    </source>
</evidence>
<proteinExistence type="predicted"/>
<name>A0ABT2BDY8_9ACTN</name>
<dbReference type="Pfam" id="PF21910">
    <property type="entry name" value="GH85_C"/>
    <property type="match status" value="1"/>
</dbReference>
<dbReference type="Proteomes" id="UP001205612">
    <property type="component" value="Unassembled WGS sequence"/>
</dbReference>
<dbReference type="InterPro" id="IPR032979">
    <property type="entry name" value="ENGase"/>
</dbReference>
<feature type="chain" id="PRO_5046546643" evidence="1">
    <location>
        <begin position="26"/>
        <end position="690"/>
    </location>
</feature>
<reference evidence="4 5" key="1">
    <citation type="submission" date="2022-08" db="EMBL/GenBank/DDBJ databases">
        <authorList>
            <person name="Somphong A."/>
            <person name="Phongsopitanun W."/>
        </authorList>
    </citation>
    <scope>NUCLEOTIDE SEQUENCE [LARGE SCALE GENOMIC DNA]</scope>
    <source>
        <strain evidence="4 5">LP11</strain>
    </source>
</reference>